<keyword evidence="2" id="KW-0677">Repeat</keyword>
<dbReference type="InterPro" id="IPR004087">
    <property type="entry name" value="KH_dom"/>
</dbReference>
<reference evidence="6 7" key="1">
    <citation type="submission" date="2021-04" db="EMBL/GenBank/DDBJ databases">
        <authorList>
            <person name="Bliznina A."/>
        </authorList>
    </citation>
    <scope>NUCLEOTIDE SEQUENCE [LARGE SCALE GENOMIC DNA]</scope>
</reference>
<feature type="region of interest" description="Disordered" evidence="4">
    <location>
        <begin position="622"/>
        <end position="641"/>
    </location>
</feature>
<dbReference type="SMART" id="SM00322">
    <property type="entry name" value="KH"/>
    <property type="match status" value="4"/>
</dbReference>
<organism evidence="6 7">
    <name type="scientific">Oikopleura dioica</name>
    <name type="common">Tunicate</name>
    <dbReference type="NCBI Taxonomy" id="34765"/>
    <lineage>
        <taxon>Eukaryota</taxon>
        <taxon>Metazoa</taxon>
        <taxon>Chordata</taxon>
        <taxon>Tunicata</taxon>
        <taxon>Appendicularia</taxon>
        <taxon>Copelata</taxon>
        <taxon>Oikopleuridae</taxon>
        <taxon>Oikopleura</taxon>
    </lineage>
</organism>
<feature type="domain" description="K Homology" evidence="5">
    <location>
        <begin position="395"/>
        <end position="468"/>
    </location>
</feature>
<dbReference type="InterPro" id="IPR015096">
    <property type="entry name" value="FUBP_C"/>
</dbReference>
<feature type="compositionally biased region" description="Low complexity" evidence="4">
    <location>
        <begin position="624"/>
        <end position="641"/>
    </location>
</feature>
<dbReference type="EMBL" id="OU015567">
    <property type="protein sequence ID" value="CAG5113364.1"/>
    <property type="molecule type" value="Genomic_DNA"/>
</dbReference>
<feature type="compositionally biased region" description="Pro residues" evidence="4">
    <location>
        <begin position="495"/>
        <end position="518"/>
    </location>
</feature>
<evidence type="ECO:0000256" key="2">
    <source>
        <dbReference type="ARBA" id="ARBA00022737"/>
    </source>
</evidence>
<feature type="compositionally biased region" description="Basic and acidic residues" evidence="4">
    <location>
        <begin position="142"/>
        <end position="151"/>
    </location>
</feature>
<evidence type="ECO:0000256" key="4">
    <source>
        <dbReference type="SAM" id="MobiDB-lite"/>
    </source>
</evidence>
<feature type="domain" description="K Homology" evidence="5">
    <location>
        <begin position="174"/>
        <end position="246"/>
    </location>
</feature>
<evidence type="ECO:0000313" key="7">
    <source>
        <dbReference type="Proteomes" id="UP001158576"/>
    </source>
</evidence>
<name>A0ABN7T7B4_OIKDI</name>
<dbReference type="CDD" id="cd22396">
    <property type="entry name" value="KH-I_FUBP_rpt1"/>
    <property type="match status" value="1"/>
</dbReference>
<feature type="compositionally biased region" description="Polar residues" evidence="4">
    <location>
        <begin position="535"/>
        <end position="545"/>
    </location>
</feature>
<dbReference type="SUPFAM" id="SSF54791">
    <property type="entry name" value="Eukaryotic type KH-domain (KH-domain type I)"/>
    <property type="match status" value="4"/>
</dbReference>
<gene>
    <name evidence="6" type="ORF">OKIOD_LOCUS16240</name>
</gene>
<comment type="subcellular location">
    <subcellularLocation>
        <location evidence="1">Nucleus</location>
    </subcellularLocation>
</comment>
<evidence type="ECO:0000256" key="3">
    <source>
        <dbReference type="ARBA" id="ARBA00023242"/>
    </source>
</evidence>
<dbReference type="Pfam" id="PF09005">
    <property type="entry name" value="FUBP_C"/>
    <property type="match status" value="1"/>
</dbReference>
<feature type="compositionally biased region" description="Low complexity" evidence="4">
    <location>
        <begin position="585"/>
        <end position="608"/>
    </location>
</feature>
<feature type="region of interest" description="Disordered" evidence="4">
    <location>
        <begin position="585"/>
        <end position="609"/>
    </location>
</feature>
<keyword evidence="7" id="KW-1185">Reference proteome</keyword>
<dbReference type="InterPro" id="IPR004088">
    <property type="entry name" value="KH_dom_type_1"/>
</dbReference>
<evidence type="ECO:0000313" key="6">
    <source>
        <dbReference type="EMBL" id="CAG5113364.1"/>
    </source>
</evidence>
<feature type="region of interest" description="Disordered" evidence="4">
    <location>
        <begin position="1"/>
        <end position="48"/>
    </location>
</feature>
<accession>A0ABN7T7B4</accession>
<feature type="region of interest" description="Disordered" evidence="4">
    <location>
        <begin position="465"/>
        <end position="571"/>
    </location>
</feature>
<evidence type="ECO:0000259" key="5">
    <source>
        <dbReference type="SMART" id="SM00322"/>
    </source>
</evidence>
<sequence>MSIKEEALEAELLSDGGVTGQKRPSVNAANGPTAKKANTAKLEPCSDEGEKLVEEYPIPDQLVGLVIGRGGENIQRIQAETNCGIQVQAQSTGTENRPCTLTGTAEQLQAAKNALKEVIANGKLKDEQNARDGKSYNPGRRVPRETNDTRAKPLTNTRRAVPQPQMPNPAQPWQTTTEEFLVPPDKVGVVIGKGGQNLKNLRQKYQVSLELVQKESDPEGVAKVLKITGNSTQINGTRMDIFTTLLPKEEKTAAKLAPGGQVKSEFPVPQGAVGVIIGKKGETITQLQGETVTRIQFKPEEPDAATRGCYITGTMEGVLRAQQIVMSICRKKMTGVDTVQNIPKFGQSAAPPMMAPPHNGAPPMNWNQAPTGPGGYNGSMHNNYQMPRPPPALQPEQTVDYPVPTQKTGAVIGKGGEHIIAIKNQSGCQITQNKTNPPSNDPAWRYFTIKGQPEGVALAQKLIQEKVGGPPPPGANLSGVPPSTPPHHMMQRPGYPQPPYGGPPQRMPPHMPQPPQAGPPQFQSPGMPPVVQHGAQHQQYQHPSTPQYPQQAPPPAPAPVQPAPVAQPQQSTDYHAAWAAYYQQMNSQSQNQAPATPTPQPAAAASQPDYTKAWEEYFKVQKHQQSNNGSTAQAAQATGSQPDYTAAWAEYYKSMGYYGKS</sequence>
<dbReference type="Pfam" id="PF00013">
    <property type="entry name" value="KH_1"/>
    <property type="match status" value="4"/>
</dbReference>
<feature type="domain" description="K Homology" evidence="5">
    <location>
        <begin position="50"/>
        <end position="120"/>
    </location>
</feature>
<dbReference type="Gene3D" id="3.30.1370.10">
    <property type="entry name" value="K Homology domain, type 1"/>
    <property type="match status" value="4"/>
</dbReference>
<dbReference type="InterPro" id="IPR036612">
    <property type="entry name" value="KH_dom_type_1_sf"/>
</dbReference>
<feature type="domain" description="K Homology" evidence="5">
    <location>
        <begin position="260"/>
        <end position="330"/>
    </location>
</feature>
<feature type="compositionally biased region" description="Pro residues" evidence="4">
    <location>
        <begin position="551"/>
        <end position="562"/>
    </location>
</feature>
<protein>
    <submittedName>
        <fullName evidence="6">Oidioi.mRNA.OKI2018_I69.chr2.g7475.t1.cds</fullName>
    </submittedName>
</protein>
<evidence type="ECO:0000256" key="1">
    <source>
        <dbReference type="ARBA" id="ARBA00004123"/>
    </source>
</evidence>
<feature type="region of interest" description="Disordered" evidence="4">
    <location>
        <begin position="122"/>
        <end position="172"/>
    </location>
</feature>
<dbReference type="Proteomes" id="UP001158576">
    <property type="component" value="Chromosome 2"/>
</dbReference>
<feature type="compositionally biased region" description="Basic and acidic residues" evidence="4">
    <location>
        <begin position="123"/>
        <end position="134"/>
    </location>
</feature>
<proteinExistence type="predicted"/>
<dbReference type="PANTHER" id="PTHR10288">
    <property type="entry name" value="KH DOMAIN CONTAINING RNA BINDING PROTEIN"/>
    <property type="match status" value="1"/>
</dbReference>
<keyword evidence="3" id="KW-0539">Nucleus</keyword>